<dbReference type="OrthoDB" id="9801841at2"/>
<evidence type="ECO:0000313" key="1">
    <source>
        <dbReference type="EMBL" id="KGM53372.1"/>
    </source>
</evidence>
<dbReference type="InterPro" id="IPR038225">
    <property type="entry name" value="TagF_sf"/>
</dbReference>
<evidence type="ECO:0000313" key="2">
    <source>
        <dbReference type="Proteomes" id="UP000029998"/>
    </source>
</evidence>
<name>A0A0A0EW90_9GAMM</name>
<proteinExistence type="predicted"/>
<dbReference type="AlphaFoldDB" id="A0A0A0EW90"/>
<dbReference type="Proteomes" id="UP000029998">
    <property type="component" value="Unassembled WGS sequence"/>
</dbReference>
<accession>A0A0A0EW90</accession>
<dbReference type="NCBIfam" id="TIGR03373">
    <property type="entry name" value="VI_minor_4"/>
    <property type="match status" value="1"/>
</dbReference>
<protein>
    <submittedName>
        <fullName evidence="1">Type VI secretion protein</fullName>
    </submittedName>
</protein>
<reference evidence="1 2" key="1">
    <citation type="submission" date="2013-08" db="EMBL/GenBank/DDBJ databases">
        <title>Genome sequencing of Lysobacter.</title>
        <authorList>
            <person name="Zhang S."/>
            <person name="Wang G."/>
        </authorList>
    </citation>
    <scope>NUCLEOTIDE SEQUENCE [LARGE SCALE GENOMIC DNA]</scope>
    <source>
        <strain evidence="1 2">GH1-9</strain>
    </source>
</reference>
<dbReference type="EMBL" id="AVPU01000031">
    <property type="protein sequence ID" value="KGM53372.1"/>
    <property type="molecule type" value="Genomic_DNA"/>
</dbReference>
<sequence>MAVVIDTVWPVGYFGKLPARGDFVRAGEHTPLMQQLDRWAEQAAELLARDPDWKRTYDIAPPMHFAFLGSRSRSGVGGHMLASRDASERRFPFMVATRFDIATPLPFLARSPLALSRPWGGMARQARQAVAAEDPAPMLRELAEMRVSLSVDPAHYEAPFIDFLDLQDIGALDGLLRGAGHDGRLAWTLPALGLLLQPVLTGGGAQIDKGLSLPLPRDPLYRPLVAAFWLDLLAGFLARAAFELVVLVPDGPSPRLVVGFNGADGRTLHAAMDPRAADDHLIRVDDAEWVEEQVAGDYGLNRLASFLDRDELSLRVARKLFGETFLGT</sequence>
<dbReference type="eggNOG" id="COG3913">
    <property type="taxonomic scope" value="Bacteria"/>
</dbReference>
<dbReference type="InterPro" id="IPR017748">
    <property type="entry name" value="TagF"/>
</dbReference>
<dbReference type="Pfam" id="PF09867">
    <property type="entry name" value="TagF_N"/>
    <property type="match status" value="1"/>
</dbReference>
<comment type="caution">
    <text evidence="1">The sequence shown here is derived from an EMBL/GenBank/DDBJ whole genome shotgun (WGS) entry which is preliminary data.</text>
</comment>
<keyword evidence="2" id="KW-1185">Reference proteome</keyword>
<dbReference type="RefSeq" id="WP_036139459.1">
    <property type="nucleotide sequence ID" value="NZ_AVPU01000031.1"/>
</dbReference>
<gene>
    <name evidence="1" type="ORF">N800_06385</name>
</gene>
<dbReference type="STRING" id="1385517.N800_06385"/>
<dbReference type="Gene3D" id="3.40.1730.10">
    <property type="entry name" value="pa0076 domain"/>
    <property type="match status" value="1"/>
</dbReference>
<organism evidence="1 2">
    <name type="scientific">Lysobacter daejeonensis GH1-9</name>
    <dbReference type="NCBI Taxonomy" id="1385517"/>
    <lineage>
        <taxon>Bacteria</taxon>
        <taxon>Pseudomonadati</taxon>
        <taxon>Pseudomonadota</taxon>
        <taxon>Gammaproteobacteria</taxon>
        <taxon>Lysobacterales</taxon>
        <taxon>Lysobacteraceae</taxon>
        <taxon>Aerolutibacter</taxon>
    </lineage>
</organism>